<dbReference type="InterPro" id="IPR050351">
    <property type="entry name" value="BphY/WalK/GraS-like"/>
</dbReference>
<dbReference type="RefSeq" id="WP_320426412.1">
    <property type="nucleotide sequence ID" value="NZ_JAXCLA010000010.1"/>
</dbReference>
<keyword evidence="10" id="KW-1133">Transmembrane helix</keyword>
<dbReference type="CDD" id="cd00075">
    <property type="entry name" value="HATPase"/>
    <property type="match status" value="1"/>
</dbReference>
<dbReference type="Proteomes" id="UP001285263">
    <property type="component" value="Unassembled WGS sequence"/>
</dbReference>
<keyword evidence="10" id="KW-0472">Membrane</keyword>
<dbReference type="Pfam" id="PF00672">
    <property type="entry name" value="HAMP"/>
    <property type="match status" value="1"/>
</dbReference>
<dbReference type="EC" id="2.7.13.3" evidence="3"/>
<keyword evidence="6" id="KW-0547">Nucleotide-binding</keyword>
<dbReference type="PROSITE" id="PS50885">
    <property type="entry name" value="HAMP"/>
    <property type="match status" value="1"/>
</dbReference>
<dbReference type="SUPFAM" id="SSF47384">
    <property type="entry name" value="Homodimeric domain of signal transducing histidine kinase"/>
    <property type="match status" value="1"/>
</dbReference>
<name>A0ABU5DQ44_9BURK</name>
<dbReference type="InterPro" id="IPR003661">
    <property type="entry name" value="HisK_dim/P_dom"/>
</dbReference>
<comment type="catalytic activity">
    <reaction evidence="1">
        <text>ATP + protein L-histidine = ADP + protein N-phospho-L-histidine.</text>
        <dbReference type="EC" id="2.7.13.3"/>
    </reaction>
</comment>
<accession>A0ABU5DQ44</accession>
<dbReference type="InterPro" id="IPR005467">
    <property type="entry name" value="His_kinase_dom"/>
</dbReference>
<evidence type="ECO:0000256" key="6">
    <source>
        <dbReference type="ARBA" id="ARBA00022741"/>
    </source>
</evidence>
<dbReference type="SMART" id="SM00387">
    <property type="entry name" value="HATPase_c"/>
    <property type="match status" value="1"/>
</dbReference>
<dbReference type="GO" id="GO:0005524">
    <property type="term" value="F:ATP binding"/>
    <property type="evidence" value="ECO:0007669"/>
    <property type="project" value="UniProtKB-KW"/>
</dbReference>
<dbReference type="Gene3D" id="3.30.565.10">
    <property type="entry name" value="Histidine kinase-like ATPase, C-terminal domain"/>
    <property type="match status" value="1"/>
</dbReference>
<evidence type="ECO:0000256" key="7">
    <source>
        <dbReference type="ARBA" id="ARBA00022777"/>
    </source>
</evidence>
<reference evidence="13 14" key="1">
    <citation type="submission" date="2023-11" db="EMBL/GenBank/DDBJ databases">
        <title>Paucibacter sp. nov., isolated from fresh soil in Korea.</title>
        <authorList>
            <person name="Le N.T.T."/>
        </authorList>
    </citation>
    <scope>NUCLEOTIDE SEQUENCE [LARGE SCALE GENOMIC DNA]</scope>
    <source>
        <strain evidence="13 14">R3-3</strain>
    </source>
</reference>
<evidence type="ECO:0000256" key="8">
    <source>
        <dbReference type="ARBA" id="ARBA00022840"/>
    </source>
</evidence>
<dbReference type="InterPro" id="IPR003594">
    <property type="entry name" value="HATPase_dom"/>
</dbReference>
<keyword evidence="4" id="KW-0597">Phosphoprotein</keyword>
<evidence type="ECO:0000256" key="2">
    <source>
        <dbReference type="ARBA" id="ARBA00004370"/>
    </source>
</evidence>
<keyword evidence="10" id="KW-0812">Transmembrane</keyword>
<proteinExistence type="predicted"/>
<sequence length="484" mass="52825">MIRFPRISFRQILLFGFVSVAGLLAAASIGGLLTLERLADHGRETVLESTRMSAAVRQLGERSVGLERAARQYLVLEDRSLRQRFEADADECERLLELLRGHEVDAQQLQSWQARLDDIRRLLDEPAKGSTRHRREQVLAAHFSELSTLSASLADGVRRQVQASNGTLQGQLEAARVQVGKQVLGALGLAAAITLAIGLWLTRPLRRLEQAIVGLGQNQLAAPIDVRGPADLQALGRRLDWLRLRLAELDADKARFLRHVSHELKTPLAALREGVALLEDEVAGTLNAKQREVARILRDNTALLQRQIEDLLGFNAAAFAAGHLERQPTELGALIAAVIDGQRLQWQGRELAVSVDGGPLEAEVDPARLGVALGNLLSNAIRFAPVHGRIRFALSRQRRQLCIDLQDDGPGIAPADRGHVFEPFYRGERQPQDGLRGTGIGLSIVKEYIAAHGGQVELLPSESGAHFRISLPCADTPAPTAIAA</sequence>
<evidence type="ECO:0000313" key="13">
    <source>
        <dbReference type="EMBL" id="MDY0748444.1"/>
    </source>
</evidence>
<evidence type="ECO:0000313" key="14">
    <source>
        <dbReference type="Proteomes" id="UP001285263"/>
    </source>
</evidence>
<feature type="domain" description="Histidine kinase" evidence="11">
    <location>
        <begin position="259"/>
        <end position="475"/>
    </location>
</feature>
<protein>
    <recommendedName>
        <fullName evidence="3">histidine kinase</fullName>
        <ecNumber evidence="3">2.7.13.3</ecNumber>
    </recommendedName>
</protein>
<evidence type="ECO:0000259" key="12">
    <source>
        <dbReference type="PROSITE" id="PS50885"/>
    </source>
</evidence>
<dbReference type="InterPro" id="IPR036890">
    <property type="entry name" value="HATPase_C_sf"/>
</dbReference>
<dbReference type="PRINTS" id="PR00344">
    <property type="entry name" value="BCTRLSENSOR"/>
</dbReference>
<dbReference type="InterPro" id="IPR003660">
    <property type="entry name" value="HAMP_dom"/>
</dbReference>
<dbReference type="PANTHER" id="PTHR42878">
    <property type="entry name" value="TWO-COMPONENT HISTIDINE KINASE"/>
    <property type="match status" value="1"/>
</dbReference>
<comment type="caution">
    <text evidence="13">The sequence shown here is derived from an EMBL/GenBank/DDBJ whole genome shotgun (WGS) entry which is preliminary data.</text>
</comment>
<feature type="transmembrane region" description="Helical" evidence="10">
    <location>
        <begin position="12"/>
        <end position="35"/>
    </location>
</feature>
<keyword evidence="8 13" id="KW-0067">ATP-binding</keyword>
<comment type="subcellular location">
    <subcellularLocation>
        <location evidence="2">Membrane</location>
    </subcellularLocation>
</comment>
<organism evidence="13 14">
    <name type="scientific">Roseateles agri</name>
    <dbReference type="NCBI Taxonomy" id="3098619"/>
    <lineage>
        <taxon>Bacteria</taxon>
        <taxon>Pseudomonadati</taxon>
        <taxon>Pseudomonadota</taxon>
        <taxon>Betaproteobacteria</taxon>
        <taxon>Burkholderiales</taxon>
        <taxon>Sphaerotilaceae</taxon>
        <taxon>Roseateles</taxon>
    </lineage>
</organism>
<dbReference type="InterPro" id="IPR004358">
    <property type="entry name" value="Sig_transdc_His_kin-like_C"/>
</dbReference>
<evidence type="ECO:0000259" key="11">
    <source>
        <dbReference type="PROSITE" id="PS50109"/>
    </source>
</evidence>
<dbReference type="Pfam" id="PF02518">
    <property type="entry name" value="HATPase_c"/>
    <property type="match status" value="1"/>
</dbReference>
<dbReference type="SUPFAM" id="SSF55874">
    <property type="entry name" value="ATPase domain of HSP90 chaperone/DNA topoisomerase II/histidine kinase"/>
    <property type="match status" value="1"/>
</dbReference>
<gene>
    <name evidence="13" type="ORF">SNE35_28350</name>
</gene>
<keyword evidence="5" id="KW-0808">Transferase</keyword>
<dbReference type="CDD" id="cd00082">
    <property type="entry name" value="HisKA"/>
    <property type="match status" value="1"/>
</dbReference>
<dbReference type="Pfam" id="PF00512">
    <property type="entry name" value="HisKA"/>
    <property type="match status" value="1"/>
</dbReference>
<dbReference type="PROSITE" id="PS50109">
    <property type="entry name" value="HIS_KIN"/>
    <property type="match status" value="1"/>
</dbReference>
<evidence type="ECO:0000256" key="5">
    <source>
        <dbReference type="ARBA" id="ARBA00022679"/>
    </source>
</evidence>
<evidence type="ECO:0000256" key="1">
    <source>
        <dbReference type="ARBA" id="ARBA00000085"/>
    </source>
</evidence>
<evidence type="ECO:0000256" key="10">
    <source>
        <dbReference type="SAM" id="Phobius"/>
    </source>
</evidence>
<dbReference type="PANTHER" id="PTHR42878:SF7">
    <property type="entry name" value="SENSOR HISTIDINE KINASE GLRK"/>
    <property type="match status" value="1"/>
</dbReference>
<dbReference type="EMBL" id="JAXCLA010000010">
    <property type="protein sequence ID" value="MDY0748444.1"/>
    <property type="molecule type" value="Genomic_DNA"/>
</dbReference>
<keyword evidence="7" id="KW-0418">Kinase</keyword>
<dbReference type="InterPro" id="IPR036097">
    <property type="entry name" value="HisK_dim/P_sf"/>
</dbReference>
<feature type="domain" description="HAMP" evidence="12">
    <location>
        <begin position="199"/>
        <end position="251"/>
    </location>
</feature>
<evidence type="ECO:0000256" key="4">
    <source>
        <dbReference type="ARBA" id="ARBA00022553"/>
    </source>
</evidence>
<keyword evidence="9" id="KW-0902">Two-component regulatory system</keyword>
<dbReference type="SMART" id="SM00304">
    <property type="entry name" value="HAMP"/>
    <property type="match status" value="1"/>
</dbReference>
<evidence type="ECO:0000256" key="3">
    <source>
        <dbReference type="ARBA" id="ARBA00012438"/>
    </source>
</evidence>
<evidence type="ECO:0000256" key="9">
    <source>
        <dbReference type="ARBA" id="ARBA00023012"/>
    </source>
</evidence>
<dbReference type="SMART" id="SM00388">
    <property type="entry name" value="HisKA"/>
    <property type="match status" value="1"/>
</dbReference>
<dbReference type="Gene3D" id="1.10.287.130">
    <property type="match status" value="1"/>
</dbReference>
<keyword evidence="14" id="KW-1185">Reference proteome</keyword>